<gene>
    <name evidence="1" type="ORF">OH136_08565</name>
</gene>
<dbReference type="GO" id="GO:0032298">
    <property type="term" value="P:positive regulation of DNA-templated DNA replication initiation"/>
    <property type="evidence" value="ECO:0007669"/>
    <property type="project" value="TreeGrafter"/>
</dbReference>
<dbReference type="PANTHER" id="PTHR38767">
    <property type="entry name" value="DNA POLYMERASE III SUBUNIT CHI"/>
    <property type="match status" value="1"/>
</dbReference>
<dbReference type="InterPro" id="IPR007459">
    <property type="entry name" value="DNA_pol3_chi"/>
</dbReference>
<name>A0AAE3LRI1_9RHOB</name>
<comment type="caution">
    <text evidence="1">The sequence shown here is derived from an EMBL/GenBank/DDBJ whole genome shotgun (WGS) entry which is preliminary data.</text>
</comment>
<protein>
    <submittedName>
        <fullName evidence="1">DNA polymerase III subunit chi</fullName>
        <ecNumber evidence="1">2.7.7.7</ecNumber>
    </submittedName>
</protein>
<dbReference type="PANTHER" id="PTHR38767:SF1">
    <property type="entry name" value="DNA POLYMERASE III SUBUNIT CHI"/>
    <property type="match status" value="1"/>
</dbReference>
<organism evidence="1 2">
    <name type="scientific">Halocynthiibacter halioticoli</name>
    <dbReference type="NCBI Taxonomy" id="2986804"/>
    <lineage>
        <taxon>Bacteria</taxon>
        <taxon>Pseudomonadati</taxon>
        <taxon>Pseudomonadota</taxon>
        <taxon>Alphaproteobacteria</taxon>
        <taxon>Rhodobacterales</taxon>
        <taxon>Paracoccaceae</taxon>
        <taxon>Halocynthiibacter</taxon>
    </lineage>
</organism>
<dbReference type="EMBL" id="JAOYFC010000002">
    <property type="protein sequence ID" value="MCV6824608.1"/>
    <property type="molecule type" value="Genomic_DNA"/>
</dbReference>
<dbReference type="InterPro" id="IPR036768">
    <property type="entry name" value="PolIII_chi_sf"/>
</dbReference>
<keyword evidence="1" id="KW-0808">Transferase</keyword>
<keyword evidence="1" id="KW-0548">Nucleotidyltransferase</keyword>
<dbReference type="NCBIfam" id="NF004347">
    <property type="entry name" value="PRK05728.1-4"/>
    <property type="match status" value="1"/>
</dbReference>
<dbReference type="AlphaFoldDB" id="A0AAE3LRI1"/>
<evidence type="ECO:0000313" key="2">
    <source>
        <dbReference type="Proteomes" id="UP001208041"/>
    </source>
</evidence>
<dbReference type="RefSeq" id="WP_263953467.1">
    <property type="nucleotide sequence ID" value="NZ_JAOYFC010000002.1"/>
</dbReference>
<evidence type="ECO:0000313" key="1">
    <source>
        <dbReference type="EMBL" id="MCV6824608.1"/>
    </source>
</evidence>
<keyword evidence="2" id="KW-1185">Reference proteome</keyword>
<proteinExistence type="predicted"/>
<dbReference type="GO" id="GO:0003677">
    <property type="term" value="F:DNA binding"/>
    <property type="evidence" value="ECO:0007669"/>
    <property type="project" value="InterPro"/>
</dbReference>
<dbReference type="Gene3D" id="3.40.50.10110">
    <property type="entry name" value="DNA polymerase III subunit chi"/>
    <property type="match status" value="1"/>
</dbReference>
<accession>A0AAE3LRI1</accession>
<dbReference type="GO" id="GO:0006260">
    <property type="term" value="P:DNA replication"/>
    <property type="evidence" value="ECO:0007669"/>
    <property type="project" value="InterPro"/>
</dbReference>
<dbReference type="EC" id="2.7.7.7" evidence="1"/>
<dbReference type="GO" id="GO:0003887">
    <property type="term" value="F:DNA-directed DNA polymerase activity"/>
    <property type="evidence" value="ECO:0007669"/>
    <property type="project" value="UniProtKB-EC"/>
</dbReference>
<reference evidence="1" key="1">
    <citation type="submission" date="2022-10" db="EMBL/GenBank/DDBJ databases">
        <authorList>
            <person name="Yue Y."/>
        </authorList>
    </citation>
    <scope>NUCLEOTIDE SEQUENCE</scope>
    <source>
        <strain evidence="1">Z654</strain>
    </source>
</reference>
<sequence length="153" mass="16926">MGEVYFYHVTQKPLVSTLYTLLEKSLQAGWRVAVRGQDPQYLSHLDTALWSERNDGFLPHGVVGGDHDADQPILLTFKAESENGATSVIAVDGAEVTKQDAEAMQRVSILFDGNKPEDVDRARAQWKSLTGEGVKAVYWSEETGSWAKKAESK</sequence>
<dbReference type="Pfam" id="PF04364">
    <property type="entry name" value="DNA_pol3_chi"/>
    <property type="match status" value="1"/>
</dbReference>
<dbReference type="Proteomes" id="UP001208041">
    <property type="component" value="Unassembled WGS sequence"/>
</dbReference>
<dbReference type="SUPFAM" id="SSF102400">
    <property type="entry name" value="DNA polymerase III chi subunit"/>
    <property type="match status" value="1"/>
</dbReference>